<keyword evidence="10" id="KW-1185">Reference proteome</keyword>
<feature type="domain" description="Major facilitator superfamily (MFS) profile" evidence="8">
    <location>
        <begin position="14"/>
        <end position="133"/>
    </location>
</feature>
<gene>
    <name evidence="9" type="ORF">DSM107010_67350</name>
</gene>
<dbReference type="GO" id="GO:0005886">
    <property type="term" value="C:plasma membrane"/>
    <property type="evidence" value="ECO:0007669"/>
    <property type="project" value="UniProtKB-SubCell"/>
</dbReference>
<feature type="transmembrane region" description="Helical" evidence="7">
    <location>
        <begin position="79"/>
        <end position="98"/>
    </location>
</feature>
<dbReference type="InterPro" id="IPR036259">
    <property type="entry name" value="MFS_trans_sf"/>
</dbReference>
<keyword evidence="4 7" id="KW-1133">Transmembrane helix</keyword>
<reference evidence="9 10" key="1">
    <citation type="journal article" date="2019" name="Genome Biol. Evol.">
        <title>Day and night: Metabolic profiles and evolutionary relationships of six axenic non-marine cyanobacteria.</title>
        <authorList>
            <person name="Will S.E."/>
            <person name="Henke P."/>
            <person name="Boedeker C."/>
            <person name="Huang S."/>
            <person name="Brinkmann H."/>
            <person name="Rohde M."/>
            <person name="Jarek M."/>
            <person name="Friedl T."/>
            <person name="Seufert S."/>
            <person name="Schumacher M."/>
            <person name="Overmann J."/>
            <person name="Neumann-Schaal M."/>
            <person name="Petersen J."/>
        </authorList>
    </citation>
    <scope>NUCLEOTIDE SEQUENCE [LARGE SCALE GENOMIC DNA]</scope>
    <source>
        <strain evidence="9 10">SAG 39.79</strain>
    </source>
</reference>
<dbReference type="AlphaFoldDB" id="A0AB37U9G7"/>
<proteinExistence type="inferred from homology"/>
<evidence type="ECO:0000313" key="10">
    <source>
        <dbReference type="Proteomes" id="UP000282574"/>
    </source>
</evidence>
<accession>A0AB37U9G7</accession>
<comment type="similarity">
    <text evidence="2">Belongs to the major facilitator superfamily. Nitrate/nitrite porter (TC 2.A.1.8) family.</text>
</comment>
<evidence type="ECO:0000256" key="7">
    <source>
        <dbReference type="SAM" id="Phobius"/>
    </source>
</evidence>
<evidence type="ECO:0000256" key="2">
    <source>
        <dbReference type="ARBA" id="ARBA00008432"/>
    </source>
</evidence>
<comment type="caution">
    <text evidence="9">The sequence shown here is derived from an EMBL/GenBank/DDBJ whole genome shotgun (WGS) entry which is preliminary data.</text>
</comment>
<dbReference type="EMBL" id="RSCK01000141">
    <property type="protein sequence ID" value="RUT00683.1"/>
    <property type="molecule type" value="Genomic_DNA"/>
</dbReference>
<dbReference type="SUPFAM" id="SSF103473">
    <property type="entry name" value="MFS general substrate transporter"/>
    <property type="match status" value="1"/>
</dbReference>
<evidence type="ECO:0000259" key="8">
    <source>
        <dbReference type="PROSITE" id="PS50850"/>
    </source>
</evidence>
<feature type="transmembrane region" description="Helical" evidence="7">
    <location>
        <begin position="12"/>
        <end position="32"/>
    </location>
</feature>
<dbReference type="Pfam" id="PF07690">
    <property type="entry name" value="MFS_1"/>
    <property type="match status" value="1"/>
</dbReference>
<evidence type="ECO:0000256" key="5">
    <source>
        <dbReference type="ARBA" id="ARBA00023063"/>
    </source>
</evidence>
<evidence type="ECO:0000256" key="6">
    <source>
        <dbReference type="ARBA" id="ARBA00023136"/>
    </source>
</evidence>
<dbReference type="PANTHER" id="PTHR23515">
    <property type="entry name" value="HIGH-AFFINITY NITRATE TRANSPORTER 2.3"/>
    <property type="match status" value="1"/>
</dbReference>
<evidence type="ECO:0000256" key="3">
    <source>
        <dbReference type="ARBA" id="ARBA00022692"/>
    </source>
</evidence>
<dbReference type="Proteomes" id="UP000282574">
    <property type="component" value="Unassembled WGS sequence"/>
</dbReference>
<dbReference type="InterPro" id="IPR044772">
    <property type="entry name" value="NO3_transporter"/>
</dbReference>
<keyword evidence="3 7" id="KW-0812">Transmembrane</keyword>
<dbReference type="RefSeq" id="WP_127025132.1">
    <property type="nucleotide sequence ID" value="NZ_JAVKZF010000004.1"/>
</dbReference>
<dbReference type="GO" id="GO:0015112">
    <property type="term" value="F:nitrate transmembrane transporter activity"/>
    <property type="evidence" value="ECO:0007669"/>
    <property type="project" value="InterPro"/>
</dbReference>
<keyword evidence="5" id="KW-0534">Nitrate assimilation</keyword>
<dbReference type="PROSITE" id="PS50850">
    <property type="entry name" value="MFS"/>
    <property type="match status" value="1"/>
</dbReference>
<evidence type="ECO:0000256" key="1">
    <source>
        <dbReference type="ARBA" id="ARBA00004651"/>
    </source>
</evidence>
<evidence type="ECO:0000256" key="4">
    <source>
        <dbReference type="ARBA" id="ARBA00022989"/>
    </source>
</evidence>
<dbReference type="Gene3D" id="1.20.1250.20">
    <property type="entry name" value="MFS general substrate transporter like domains"/>
    <property type="match status" value="1"/>
</dbReference>
<comment type="subcellular location">
    <subcellularLocation>
        <location evidence="1">Cell membrane</location>
        <topology evidence="1">Multi-pass membrane protein</topology>
    </subcellularLocation>
</comment>
<organism evidence="9 10">
    <name type="scientific">Chroococcidiopsis cubana SAG 39.79</name>
    <dbReference type="NCBI Taxonomy" id="388085"/>
    <lineage>
        <taxon>Bacteria</taxon>
        <taxon>Bacillati</taxon>
        <taxon>Cyanobacteriota</taxon>
        <taxon>Cyanophyceae</taxon>
        <taxon>Chroococcidiopsidales</taxon>
        <taxon>Chroococcidiopsidaceae</taxon>
        <taxon>Chroococcidiopsis</taxon>
    </lineage>
</organism>
<sequence length="133" mass="15022">MLQALFSFRDRYRILHLNWFASFISFVVWFSVAPFATTIQRELYLSLPQLKVLAICNLALTIPARILIGIVFDRYGPRLTFSALLVFAIVPCLLTATAHDFHQLVWSSLINGIMGAGFVAGVCMVAEWFPPKK</sequence>
<evidence type="ECO:0000313" key="9">
    <source>
        <dbReference type="EMBL" id="RUT00683.1"/>
    </source>
</evidence>
<keyword evidence="6 7" id="KW-0472">Membrane</keyword>
<feature type="transmembrane region" description="Helical" evidence="7">
    <location>
        <begin position="52"/>
        <end position="72"/>
    </location>
</feature>
<dbReference type="GO" id="GO:0042128">
    <property type="term" value="P:nitrate assimilation"/>
    <property type="evidence" value="ECO:0007669"/>
    <property type="project" value="UniProtKB-KW"/>
</dbReference>
<dbReference type="InterPro" id="IPR020846">
    <property type="entry name" value="MFS_dom"/>
</dbReference>
<dbReference type="InterPro" id="IPR011701">
    <property type="entry name" value="MFS"/>
</dbReference>
<name>A0AB37U9G7_9CYAN</name>
<protein>
    <recommendedName>
        <fullName evidence="8">Major facilitator superfamily (MFS) profile domain-containing protein</fullName>
    </recommendedName>
</protein>
<feature type="transmembrane region" description="Helical" evidence="7">
    <location>
        <begin position="104"/>
        <end position="129"/>
    </location>
</feature>